<gene>
    <name evidence="3" type="primary">LOC113469137</name>
</gene>
<evidence type="ECO:0000313" key="3">
    <source>
        <dbReference type="RefSeq" id="XP_026682418.1"/>
    </source>
</evidence>
<dbReference type="GeneID" id="113469137"/>
<accession>A0A3Q0J641</accession>
<dbReference type="RefSeq" id="XP_026682418.1">
    <property type="nucleotide sequence ID" value="XM_026826617.1"/>
</dbReference>
<name>A0A3Q0J641_DIACI</name>
<evidence type="ECO:0000313" key="2">
    <source>
        <dbReference type="Proteomes" id="UP000079169"/>
    </source>
</evidence>
<sequence length="125" mass="13356">MHWKESGGVEKLFALPGRPIPARALFKDANLLFEDGPLGRVCDPPQFMSSSTSMMNQMEIDGDAFSGNLNADAPHMFGLKLFDDTPIGGVDMNEPPAPPSVPPPAPESDDDDHFGGPASPMGHPR</sequence>
<protein>
    <submittedName>
        <fullName evidence="3">Uncharacterized protein LOC113469137</fullName>
    </submittedName>
</protein>
<feature type="region of interest" description="Disordered" evidence="1">
    <location>
        <begin position="84"/>
        <end position="125"/>
    </location>
</feature>
<dbReference type="KEGG" id="dci:113469137"/>
<dbReference type="AlphaFoldDB" id="A0A3Q0J641"/>
<proteinExistence type="predicted"/>
<evidence type="ECO:0000256" key="1">
    <source>
        <dbReference type="SAM" id="MobiDB-lite"/>
    </source>
</evidence>
<organism evidence="2 3">
    <name type="scientific">Diaphorina citri</name>
    <name type="common">Asian citrus psyllid</name>
    <dbReference type="NCBI Taxonomy" id="121845"/>
    <lineage>
        <taxon>Eukaryota</taxon>
        <taxon>Metazoa</taxon>
        <taxon>Ecdysozoa</taxon>
        <taxon>Arthropoda</taxon>
        <taxon>Hexapoda</taxon>
        <taxon>Insecta</taxon>
        <taxon>Pterygota</taxon>
        <taxon>Neoptera</taxon>
        <taxon>Paraneoptera</taxon>
        <taxon>Hemiptera</taxon>
        <taxon>Sternorrhyncha</taxon>
        <taxon>Psylloidea</taxon>
        <taxon>Psyllidae</taxon>
        <taxon>Diaphorininae</taxon>
        <taxon>Diaphorina</taxon>
    </lineage>
</organism>
<dbReference type="Proteomes" id="UP000079169">
    <property type="component" value="Unplaced"/>
</dbReference>
<keyword evidence="2" id="KW-1185">Reference proteome</keyword>
<dbReference type="STRING" id="121845.A0A3Q0J641"/>
<feature type="compositionally biased region" description="Pro residues" evidence="1">
    <location>
        <begin position="95"/>
        <end position="106"/>
    </location>
</feature>
<reference evidence="3" key="1">
    <citation type="submission" date="2025-08" db="UniProtKB">
        <authorList>
            <consortium name="RefSeq"/>
        </authorList>
    </citation>
    <scope>IDENTIFICATION</scope>
</reference>
<dbReference type="PaxDb" id="121845-A0A3Q0J641"/>